<dbReference type="Gene3D" id="3.40.50.2300">
    <property type="match status" value="1"/>
</dbReference>
<dbReference type="PANTHER" id="PTHR48111">
    <property type="entry name" value="REGULATOR OF RPOS"/>
    <property type="match status" value="1"/>
</dbReference>
<evidence type="ECO:0000256" key="6">
    <source>
        <dbReference type="PROSITE-ProRule" id="PRU00169"/>
    </source>
</evidence>
<dbReference type="Pfam" id="PF00072">
    <property type="entry name" value="Response_reg"/>
    <property type="match status" value="1"/>
</dbReference>
<keyword evidence="4 7" id="KW-0238">DNA-binding</keyword>
<dbReference type="KEGG" id="sgi:SGRAN_2690"/>
<sequence length="221" mass="24244">MRVLLVEDDERLSRGMAASLEAAGFAVDCLANGEDALHLAESEPYSAIILDLGLPDMDGLDVLGALRTRGVTTPILILTARDMIDDRVTGLDRGADDYMAKPFSPRELESRLRALVRRSQGTADPVLRIGALSFDRSSRTVTLDGRAINLRRRELAVLETLMGRPGKVIPKERLAAEVFNFDDAVTPNALEVYVGRLRRKLQPSGPAIRTVRGLGYMIETD</sequence>
<dbReference type="InterPro" id="IPR001789">
    <property type="entry name" value="Sig_transdc_resp-reg_receiver"/>
</dbReference>
<feature type="domain" description="OmpR/PhoB-type" evidence="9">
    <location>
        <begin position="124"/>
        <end position="220"/>
    </location>
</feature>
<keyword evidence="1 6" id="KW-0597">Phosphoprotein</keyword>
<evidence type="ECO:0000256" key="7">
    <source>
        <dbReference type="PROSITE-ProRule" id="PRU01091"/>
    </source>
</evidence>
<accession>A0AA86L4I3</accession>
<dbReference type="SUPFAM" id="SSF46894">
    <property type="entry name" value="C-terminal effector domain of the bipartite response regulators"/>
    <property type="match status" value="1"/>
</dbReference>
<dbReference type="GO" id="GO:0006355">
    <property type="term" value="P:regulation of DNA-templated transcription"/>
    <property type="evidence" value="ECO:0007669"/>
    <property type="project" value="InterPro"/>
</dbReference>
<dbReference type="PROSITE" id="PS51755">
    <property type="entry name" value="OMPR_PHOB"/>
    <property type="match status" value="1"/>
</dbReference>
<evidence type="ECO:0000256" key="2">
    <source>
        <dbReference type="ARBA" id="ARBA00023012"/>
    </source>
</evidence>
<dbReference type="SUPFAM" id="SSF52172">
    <property type="entry name" value="CheY-like"/>
    <property type="match status" value="1"/>
</dbReference>
<evidence type="ECO:0000313" key="10">
    <source>
        <dbReference type="EMBL" id="AMG75040.1"/>
    </source>
</evidence>
<dbReference type="GO" id="GO:0032993">
    <property type="term" value="C:protein-DNA complex"/>
    <property type="evidence" value="ECO:0007669"/>
    <property type="project" value="TreeGrafter"/>
</dbReference>
<keyword evidence="2" id="KW-0902">Two-component regulatory system</keyword>
<dbReference type="PANTHER" id="PTHR48111:SF67">
    <property type="entry name" value="TRANSCRIPTIONAL REGULATORY PROTEIN TCTD"/>
    <property type="match status" value="1"/>
</dbReference>
<dbReference type="GO" id="GO:0000976">
    <property type="term" value="F:transcription cis-regulatory region binding"/>
    <property type="evidence" value="ECO:0007669"/>
    <property type="project" value="TreeGrafter"/>
</dbReference>
<feature type="domain" description="Response regulatory" evidence="8">
    <location>
        <begin position="2"/>
        <end position="116"/>
    </location>
</feature>
<dbReference type="FunFam" id="3.40.50.2300:FF:000002">
    <property type="entry name" value="DNA-binding response regulator PhoP"/>
    <property type="match status" value="1"/>
</dbReference>
<evidence type="ECO:0000256" key="5">
    <source>
        <dbReference type="ARBA" id="ARBA00023163"/>
    </source>
</evidence>
<dbReference type="Gene3D" id="1.10.10.10">
    <property type="entry name" value="Winged helix-like DNA-binding domain superfamily/Winged helix DNA-binding domain"/>
    <property type="match status" value="1"/>
</dbReference>
<dbReference type="InterPro" id="IPR001867">
    <property type="entry name" value="OmpR/PhoB-type_DNA-bd"/>
</dbReference>
<dbReference type="InterPro" id="IPR011006">
    <property type="entry name" value="CheY-like_superfamily"/>
</dbReference>
<protein>
    <submittedName>
        <fullName evidence="10">Mycobacterial persistence regulator A</fullName>
    </submittedName>
</protein>
<feature type="modified residue" description="4-aspartylphosphate" evidence="6">
    <location>
        <position position="51"/>
    </location>
</feature>
<feature type="DNA-binding region" description="OmpR/PhoB-type" evidence="7">
    <location>
        <begin position="124"/>
        <end position="220"/>
    </location>
</feature>
<dbReference type="CDD" id="cd17624">
    <property type="entry name" value="REC_OmpR_PmrA-like"/>
    <property type="match status" value="1"/>
</dbReference>
<reference evidence="10 11" key="1">
    <citation type="journal article" date="2016" name="BMC Genomics">
        <title>Genomic analysis of the nitrate-respiring Sphingopyxis granuli (formerly Sphingomonas macrogoltabida) strain TFA.</title>
        <authorList>
            <person name="Garcia-Romero I."/>
            <person name="Perez-Pulido A.J."/>
            <person name="Gonzalez-Flores Y.E."/>
            <person name="Reyes-Ramirez F."/>
            <person name="Santero E."/>
            <person name="Floriano B."/>
        </authorList>
    </citation>
    <scope>NUCLEOTIDE SEQUENCE [LARGE SCALE GENOMIC DNA]</scope>
    <source>
        <strain evidence="10 11">TFA</strain>
    </source>
</reference>
<dbReference type="Gene3D" id="6.10.250.690">
    <property type="match status" value="1"/>
</dbReference>
<dbReference type="SMART" id="SM00862">
    <property type="entry name" value="Trans_reg_C"/>
    <property type="match status" value="1"/>
</dbReference>
<dbReference type="InterPro" id="IPR039420">
    <property type="entry name" value="WalR-like"/>
</dbReference>
<dbReference type="AlphaFoldDB" id="A0AA86L4I3"/>
<gene>
    <name evidence="10" type="primary">mprA2</name>
    <name evidence="10" type="ORF">SGRAN_2690</name>
</gene>
<dbReference type="Pfam" id="PF00486">
    <property type="entry name" value="Trans_reg_C"/>
    <property type="match status" value="1"/>
</dbReference>
<evidence type="ECO:0000313" key="11">
    <source>
        <dbReference type="Proteomes" id="UP000058599"/>
    </source>
</evidence>
<evidence type="ECO:0000259" key="9">
    <source>
        <dbReference type="PROSITE" id="PS51755"/>
    </source>
</evidence>
<dbReference type="EMBL" id="CP012199">
    <property type="protein sequence ID" value="AMG75040.1"/>
    <property type="molecule type" value="Genomic_DNA"/>
</dbReference>
<keyword evidence="11" id="KW-1185">Reference proteome</keyword>
<evidence type="ECO:0000256" key="3">
    <source>
        <dbReference type="ARBA" id="ARBA00023015"/>
    </source>
</evidence>
<dbReference type="Proteomes" id="UP000058599">
    <property type="component" value="Chromosome"/>
</dbReference>
<name>A0AA86L4I3_9SPHN</name>
<dbReference type="RefSeq" id="WP_067105752.1">
    <property type="nucleotide sequence ID" value="NZ_CP012199.1"/>
</dbReference>
<dbReference type="InterPro" id="IPR036388">
    <property type="entry name" value="WH-like_DNA-bd_sf"/>
</dbReference>
<proteinExistence type="predicted"/>
<dbReference type="CDD" id="cd00383">
    <property type="entry name" value="trans_reg_C"/>
    <property type="match status" value="1"/>
</dbReference>
<dbReference type="InterPro" id="IPR016032">
    <property type="entry name" value="Sig_transdc_resp-reg_C-effctor"/>
</dbReference>
<organism evidence="10 11">
    <name type="scientific">Sphingopyxis granuli</name>
    <dbReference type="NCBI Taxonomy" id="267128"/>
    <lineage>
        <taxon>Bacteria</taxon>
        <taxon>Pseudomonadati</taxon>
        <taxon>Pseudomonadota</taxon>
        <taxon>Alphaproteobacteria</taxon>
        <taxon>Sphingomonadales</taxon>
        <taxon>Sphingomonadaceae</taxon>
        <taxon>Sphingopyxis</taxon>
    </lineage>
</organism>
<dbReference type="SMART" id="SM00448">
    <property type="entry name" value="REC"/>
    <property type="match status" value="1"/>
</dbReference>
<dbReference type="PROSITE" id="PS50110">
    <property type="entry name" value="RESPONSE_REGULATORY"/>
    <property type="match status" value="1"/>
</dbReference>
<evidence type="ECO:0000256" key="4">
    <source>
        <dbReference type="ARBA" id="ARBA00023125"/>
    </source>
</evidence>
<keyword evidence="3" id="KW-0805">Transcription regulation</keyword>
<keyword evidence="5" id="KW-0804">Transcription</keyword>
<dbReference type="GO" id="GO:0000156">
    <property type="term" value="F:phosphorelay response regulator activity"/>
    <property type="evidence" value="ECO:0007669"/>
    <property type="project" value="TreeGrafter"/>
</dbReference>
<dbReference type="GO" id="GO:0005829">
    <property type="term" value="C:cytosol"/>
    <property type="evidence" value="ECO:0007669"/>
    <property type="project" value="TreeGrafter"/>
</dbReference>
<evidence type="ECO:0000259" key="8">
    <source>
        <dbReference type="PROSITE" id="PS50110"/>
    </source>
</evidence>
<evidence type="ECO:0000256" key="1">
    <source>
        <dbReference type="ARBA" id="ARBA00022553"/>
    </source>
</evidence>